<name>A0A502C6A7_9SPHN</name>
<dbReference type="EMBL" id="RCZK01000019">
    <property type="protein sequence ID" value="TPG07226.1"/>
    <property type="molecule type" value="Genomic_DNA"/>
</dbReference>
<dbReference type="AlphaFoldDB" id="A0A502C6A7"/>
<proteinExistence type="predicted"/>
<dbReference type="InterPro" id="IPR025324">
    <property type="entry name" value="DUF4230"/>
</dbReference>
<organism evidence="1 2">
    <name type="scientific">Sphingomonas oligophenolica</name>
    <dbReference type="NCBI Taxonomy" id="301154"/>
    <lineage>
        <taxon>Bacteria</taxon>
        <taxon>Pseudomonadati</taxon>
        <taxon>Pseudomonadota</taxon>
        <taxon>Alphaproteobacteria</taxon>
        <taxon>Sphingomonadales</taxon>
        <taxon>Sphingomonadaceae</taxon>
        <taxon>Sphingomonas</taxon>
    </lineage>
</organism>
<evidence type="ECO:0000313" key="1">
    <source>
        <dbReference type="EMBL" id="TPG07226.1"/>
    </source>
</evidence>
<reference evidence="1 2" key="1">
    <citation type="journal article" date="2019" name="Environ. Microbiol.">
        <title>Species interactions and distinct microbial communities in high Arctic permafrost affected cryosols are associated with the CH4 and CO2 gas fluxes.</title>
        <authorList>
            <person name="Altshuler I."/>
            <person name="Hamel J."/>
            <person name="Turney S."/>
            <person name="Magnuson E."/>
            <person name="Levesque R."/>
            <person name="Greer C."/>
            <person name="Whyte L.G."/>
        </authorList>
    </citation>
    <scope>NUCLEOTIDE SEQUENCE [LARGE SCALE GENOMIC DNA]</scope>
    <source>
        <strain evidence="1 2">S5.1</strain>
    </source>
</reference>
<dbReference type="Pfam" id="PF14014">
    <property type="entry name" value="DUF4230"/>
    <property type="match status" value="1"/>
</dbReference>
<evidence type="ECO:0000313" key="2">
    <source>
        <dbReference type="Proteomes" id="UP000318413"/>
    </source>
</evidence>
<sequence length="231" mass="24594">MADRRLIAIVASVLVAALVVAAAVIGYRTYTERYVVKTDDGLAVAQVVQATLTGASDLKVSTLSGTVQSTASDTRGMGMFTSSRVMKAPFAVEYFVDVSGLDARDFAWDPATRTLIVNAPAVRVGAPNIDESRTYLDKTSGVFVTRGAMAALQRQASVRADRIAAAEARKPEQIAQAQANARHALAALFRGPLAAAGLDAKVVVRFASDSARDGTRWDQSTSLEEIFANRR</sequence>
<keyword evidence="2" id="KW-1185">Reference proteome</keyword>
<dbReference type="RefSeq" id="WP_140872730.1">
    <property type="nucleotide sequence ID" value="NZ_RCZK01000019.1"/>
</dbReference>
<accession>A0A502C6A7</accession>
<comment type="caution">
    <text evidence="1">The sequence shown here is derived from an EMBL/GenBank/DDBJ whole genome shotgun (WGS) entry which is preliminary data.</text>
</comment>
<gene>
    <name evidence="1" type="ORF">EAH84_14600</name>
</gene>
<dbReference type="OrthoDB" id="7558887at2"/>
<protein>
    <submittedName>
        <fullName evidence="1">DUF4230 domain-containing protein</fullName>
    </submittedName>
</protein>
<dbReference type="Proteomes" id="UP000318413">
    <property type="component" value="Unassembled WGS sequence"/>
</dbReference>